<dbReference type="EMBL" id="JAEKNS010000032">
    <property type="protein sequence ID" value="MBJ7593692.1"/>
    <property type="molecule type" value="Genomic_DNA"/>
</dbReference>
<dbReference type="HAMAP" id="MF_00120">
    <property type="entry name" value="GatA"/>
    <property type="match status" value="1"/>
</dbReference>
<comment type="similarity">
    <text evidence="1 8">Belongs to the amidase family. GatA subfamily.</text>
</comment>
<dbReference type="SUPFAM" id="SSF75304">
    <property type="entry name" value="Amidase signature (AS) enzymes"/>
    <property type="match status" value="1"/>
</dbReference>
<evidence type="ECO:0000256" key="6">
    <source>
        <dbReference type="ARBA" id="ARBA00025295"/>
    </source>
</evidence>
<evidence type="ECO:0000259" key="9">
    <source>
        <dbReference type="Pfam" id="PF01425"/>
    </source>
</evidence>
<dbReference type="InterPro" id="IPR000120">
    <property type="entry name" value="Amidase"/>
</dbReference>
<dbReference type="PANTHER" id="PTHR11895:SF151">
    <property type="entry name" value="GLUTAMYL-TRNA(GLN) AMIDOTRANSFERASE SUBUNIT A"/>
    <property type="match status" value="1"/>
</dbReference>
<organism evidence="11 12">
    <name type="scientific">Candidatus Aeolococcus gillhamiae</name>
    <dbReference type="NCBI Taxonomy" id="3127015"/>
    <lineage>
        <taxon>Bacteria</taxon>
        <taxon>Bacillati</taxon>
        <taxon>Candidatus Dormiibacterota</taxon>
        <taxon>Candidatus Dormibacteria</taxon>
        <taxon>Candidatus Aeolococcales</taxon>
        <taxon>Candidatus Aeolococcaceae</taxon>
        <taxon>Candidatus Aeolococcus</taxon>
    </lineage>
</organism>
<dbReference type="Proteomes" id="UP000248724">
    <property type="component" value="Unassembled WGS sequence"/>
</dbReference>
<feature type="active site" description="Charge relay system" evidence="8">
    <location>
        <position position="80"/>
    </location>
</feature>
<comment type="function">
    <text evidence="6 8">Allows the formation of correctly charged Gln-tRNA(Gln) through the transamidation of misacylated Glu-tRNA(Gln) in organisms which lack glutaminyl-tRNA synthetase. The reaction takes place in the presence of glutamine and ATP through an activated gamma-phospho-Glu-tRNA(Gln).</text>
</comment>
<dbReference type="InterPro" id="IPR020556">
    <property type="entry name" value="Amidase_CS"/>
</dbReference>
<dbReference type="InterPro" id="IPR036928">
    <property type="entry name" value="AS_sf"/>
</dbReference>
<evidence type="ECO:0000256" key="1">
    <source>
        <dbReference type="ARBA" id="ARBA00008069"/>
    </source>
</evidence>
<evidence type="ECO:0000256" key="7">
    <source>
        <dbReference type="ARBA" id="ARBA00047407"/>
    </source>
</evidence>
<dbReference type="GO" id="GO:0030956">
    <property type="term" value="C:glutamyl-tRNA(Gln) amidotransferase complex"/>
    <property type="evidence" value="ECO:0007669"/>
    <property type="project" value="InterPro"/>
</dbReference>
<dbReference type="GO" id="GO:0005524">
    <property type="term" value="F:ATP binding"/>
    <property type="evidence" value="ECO:0007669"/>
    <property type="project" value="UniProtKB-KW"/>
</dbReference>
<dbReference type="AlphaFoldDB" id="A0A2W5ZZ23"/>
<keyword evidence="4 8" id="KW-0067">ATP-binding</keyword>
<dbReference type="PROSITE" id="PS00571">
    <property type="entry name" value="AMIDASES"/>
    <property type="match status" value="1"/>
</dbReference>
<reference evidence="11" key="2">
    <citation type="submission" date="2018-05" db="EMBL/GenBank/DDBJ databases">
        <authorList>
            <person name="Ferrari B."/>
        </authorList>
    </citation>
    <scope>NUCLEOTIDE SEQUENCE</scope>
    <source>
        <strain evidence="11">RRmetagenome_bin12</strain>
    </source>
</reference>
<evidence type="ECO:0000313" key="11">
    <source>
        <dbReference type="EMBL" id="PZR78538.1"/>
    </source>
</evidence>
<feature type="active site" description="Charge relay system" evidence="8">
    <location>
        <position position="155"/>
    </location>
</feature>
<dbReference type="GO" id="GO:0006412">
    <property type="term" value="P:translation"/>
    <property type="evidence" value="ECO:0007669"/>
    <property type="project" value="UniProtKB-UniRule"/>
</dbReference>
<evidence type="ECO:0000256" key="5">
    <source>
        <dbReference type="ARBA" id="ARBA00022917"/>
    </source>
</evidence>
<evidence type="ECO:0000313" key="13">
    <source>
        <dbReference type="Proteomes" id="UP000606991"/>
    </source>
</evidence>
<accession>A0A934N8Y5</accession>
<dbReference type="Proteomes" id="UP000606991">
    <property type="component" value="Unassembled WGS sequence"/>
</dbReference>
<evidence type="ECO:0000256" key="3">
    <source>
        <dbReference type="ARBA" id="ARBA00022741"/>
    </source>
</evidence>
<dbReference type="Gene3D" id="3.90.1300.10">
    <property type="entry name" value="Amidase signature (AS) domain"/>
    <property type="match status" value="1"/>
</dbReference>
<name>A0A2W5ZZ23_9BACT</name>
<comment type="subunit">
    <text evidence="8">Heterotrimer of A, B and C subunits.</text>
</comment>
<dbReference type="EC" id="6.3.5.7" evidence="8"/>
<gene>
    <name evidence="8 11" type="primary">gatA</name>
    <name evidence="11" type="ORF">DLM65_12870</name>
    <name evidence="10" type="ORF">JF886_02330</name>
</gene>
<reference evidence="10 13" key="3">
    <citation type="submission" date="2020-10" db="EMBL/GenBank/DDBJ databases">
        <title>Ca. Dormibacterota MAGs.</title>
        <authorList>
            <person name="Montgomery K."/>
        </authorList>
    </citation>
    <scope>NUCLEOTIDE SEQUENCE [LARGE SCALE GENOMIC DNA]</scope>
    <source>
        <strain evidence="10">SC8812_S17_18</strain>
    </source>
</reference>
<evidence type="ECO:0000313" key="12">
    <source>
        <dbReference type="Proteomes" id="UP000248724"/>
    </source>
</evidence>
<evidence type="ECO:0000256" key="2">
    <source>
        <dbReference type="ARBA" id="ARBA00022598"/>
    </source>
</evidence>
<keyword evidence="3 8" id="KW-0547">Nucleotide-binding</keyword>
<comment type="caution">
    <text evidence="11">The sequence shown here is derived from an EMBL/GenBank/DDBJ whole genome shotgun (WGS) entry which is preliminary data.</text>
</comment>
<dbReference type="InterPro" id="IPR004412">
    <property type="entry name" value="GatA"/>
</dbReference>
<feature type="active site" description="Acyl-ester intermediate" evidence="8">
    <location>
        <position position="179"/>
    </location>
</feature>
<comment type="catalytic activity">
    <reaction evidence="7 8">
        <text>L-glutamyl-tRNA(Gln) + L-glutamine + ATP + H2O = L-glutaminyl-tRNA(Gln) + L-glutamate + ADP + phosphate + H(+)</text>
        <dbReference type="Rhea" id="RHEA:17521"/>
        <dbReference type="Rhea" id="RHEA-COMP:9681"/>
        <dbReference type="Rhea" id="RHEA-COMP:9684"/>
        <dbReference type="ChEBI" id="CHEBI:15377"/>
        <dbReference type="ChEBI" id="CHEBI:15378"/>
        <dbReference type="ChEBI" id="CHEBI:29985"/>
        <dbReference type="ChEBI" id="CHEBI:30616"/>
        <dbReference type="ChEBI" id="CHEBI:43474"/>
        <dbReference type="ChEBI" id="CHEBI:58359"/>
        <dbReference type="ChEBI" id="CHEBI:78520"/>
        <dbReference type="ChEBI" id="CHEBI:78521"/>
        <dbReference type="ChEBI" id="CHEBI:456216"/>
        <dbReference type="EC" id="6.3.5.7"/>
    </reaction>
</comment>
<evidence type="ECO:0000256" key="4">
    <source>
        <dbReference type="ARBA" id="ARBA00022840"/>
    </source>
</evidence>
<dbReference type="PANTHER" id="PTHR11895">
    <property type="entry name" value="TRANSAMIDASE"/>
    <property type="match status" value="1"/>
</dbReference>
<accession>A0A2W5ZZ23</accession>
<dbReference type="GO" id="GO:0050567">
    <property type="term" value="F:glutaminyl-tRNA synthase (glutamine-hydrolyzing) activity"/>
    <property type="evidence" value="ECO:0007669"/>
    <property type="project" value="UniProtKB-UniRule"/>
</dbReference>
<evidence type="ECO:0000256" key="8">
    <source>
        <dbReference type="HAMAP-Rule" id="MF_00120"/>
    </source>
</evidence>
<dbReference type="Pfam" id="PF01425">
    <property type="entry name" value="Amidase"/>
    <property type="match status" value="1"/>
</dbReference>
<keyword evidence="2 8" id="KW-0436">Ligase</keyword>
<feature type="domain" description="Amidase" evidence="9">
    <location>
        <begin position="38"/>
        <end position="464"/>
    </location>
</feature>
<dbReference type="RefSeq" id="WP_337309212.1">
    <property type="nucleotide sequence ID" value="NZ_JAEKNS010000032.1"/>
</dbReference>
<proteinExistence type="inferred from homology"/>
<reference evidence="11 12" key="1">
    <citation type="journal article" date="2017" name="Nature">
        <title>Atmospheric trace gases support primary production in Antarctic desert surface soil.</title>
        <authorList>
            <person name="Ji M."/>
            <person name="Greening C."/>
            <person name="Vanwonterghem I."/>
            <person name="Carere C.R."/>
            <person name="Bay S.K."/>
            <person name="Steen J.A."/>
            <person name="Montgomery K."/>
            <person name="Lines T."/>
            <person name="Beardall J."/>
            <person name="van Dorst J."/>
            <person name="Snape I."/>
            <person name="Stott M.B."/>
            <person name="Hugenholtz P."/>
            <person name="Ferrari B.C."/>
        </authorList>
    </citation>
    <scope>NUCLEOTIDE SEQUENCE [LARGE SCALE GENOMIC DNA]</scope>
    <source>
        <strain evidence="11">RRmetagenome_bin12</strain>
    </source>
</reference>
<keyword evidence="5 8" id="KW-0648">Protein biosynthesis</keyword>
<sequence>MTTAGMTAAAMATALRAGELTPAQLLADARAQLAGQGRSLNAFLALTDELADQQAGRAARMLHDDPVAAGPLCGIPVAFKDVLCVEGYLTTAGSRILETFRPPYTATAVQRLLDAGAVPVGKTNCDEFAMGSSTENSAYGPTGNPWDVERVPGGSSGGSAAAVGAGIVPISYGSDTGGSIRQPASLCGVVGFKPTYGRVSRYGLIAFASSLDQVGPFAHTVEDAASAYLAVAGHDVRDSTSVPDEVDDPLAAMRDGVRGLRLGVPREYMGEGLEDGVRQRVTEAIAVLEGLGASIQEVSLPSTDLGLSTYYIIAPAECSSNLARYDGVRFGRRVERPSLTDTFLRTRDEGFGDEVKRRVMLGTYALSSGYYDAYYRRAQKVRTLIAREFDAVFESVDALVCPTSPKVAFTTGAIQDPLEMYLNDALTIPVNLAGLPGMSLPCGFAEGLPVGLQVIAPRLRDARVFQVAAAYEAATDWHLLRAPLVAA</sequence>
<dbReference type="InterPro" id="IPR023631">
    <property type="entry name" value="Amidase_dom"/>
</dbReference>
<evidence type="ECO:0000313" key="10">
    <source>
        <dbReference type="EMBL" id="MBJ7593692.1"/>
    </source>
</evidence>
<dbReference type="NCBIfam" id="TIGR00132">
    <property type="entry name" value="gatA"/>
    <property type="match status" value="1"/>
</dbReference>
<protein>
    <recommendedName>
        <fullName evidence="8">Glutamyl-tRNA(Gln) amidotransferase subunit A</fullName>
        <shortName evidence="8">Glu-ADT subunit A</shortName>
        <ecNumber evidence="8">6.3.5.7</ecNumber>
    </recommendedName>
</protein>
<dbReference type="EMBL" id="QHBU01000256">
    <property type="protein sequence ID" value="PZR78538.1"/>
    <property type="molecule type" value="Genomic_DNA"/>
</dbReference>